<gene>
    <name evidence="2" type="primary">20350943</name>
    <name evidence="1" type="ORF">GGTG_10485</name>
</gene>
<organism evidence="1">
    <name type="scientific">Gaeumannomyces tritici (strain R3-111a-1)</name>
    <name type="common">Wheat and barley take-all root rot fungus</name>
    <name type="synonym">Gaeumannomyces graminis var. tritici</name>
    <dbReference type="NCBI Taxonomy" id="644352"/>
    <lineage>
        <taxon>Eukaryota</taxon>
        <taxon>Fungi</taxon>
        <taxon>Dikarya</taxon>
        <taxon>Ascomycota</taxon>
        <taxon>Pezizomycotina</taxon>
        <taxon>Sordariomycetes</taxon>
        <taxon>Sordariomycetidae</taxon>
        <taxon>Magnaporthales</taxon>
        <taxon>Magnaporthaceae</taxon>
        <taxon>Gaeumannomyces</taxon>
    </lineage>
</organism>
<reference evidence="1" key="3">
    <citation type="submission" date="2010-09" db="EMBL/GenBank/DDBJ databases">
        <title>Annotation of Gaeumannomyces graminis var. tritici R3-111a-1.</title>
        <authorList>
            <consortium name="The Broad Institute Genome Sequencing Platform"/>
            <person name="Ma L.-J."/>
            <person name="Dead R."/>
            <person name="Young S.K."/>
            <person name="Zeng Q."/>
            <person name="Gargeya S."/>
            <person name="Fitzgerald M."/>
            <person name="Haas B."/>
            <person name="Abouelleil A."/>
            <person name="Alvarado L."/>
            <person name="Arachchi H.M."/>
            <person name="Berlin A."/>
            <person name="Brown A."/>
            <person name="Chapman S.B."/>
            <person name="Chen Z."/>
            <person name="Dunbar C."/>
            <person name="Freedman E."/>
            <person name="Gearin G."/>
            <person name="Gellesch M."/>
            <person name="Goldberg J."/>
            <person name="Griggs A."/>
            <person name="Gujja S."/>
            <person name="Heiman D."/>
            <person name="Howarth C."/>
            <person name="Larson L."/>
            <person name="Lui A."/>
            <person name="MacDonald P.J.P."/>
            <person name="Mehta T."/>
            <person name="Montmayeur A."/>
            <person name="Murphy C."/>
            <person name="Neiman D."/>
            <person name="Pearson M."/>
            <person name="Priest M."/>
            <person name="Roberts A."/>
            <person name="Saif S."/>
            <person name="Shea T."/>
            <person name="Shenoy N."/>
            <person name="Sisk P."/>
            <person name="Stolte C."/>
            <person name="Sykes S."/>
            <person name="Yandava C."/>
            <person name="Wortman J."/>
            <person name="Nusbaum C."/>
            <person name="Birren B."/>
        </authorList>
    </citation>
    <scope>NUCLEOTIDE SEQUENCE</scope>
    <source>
        <strain evidence="1">R3-111a-1</strain>
    </source>
</reference>
<reference evidence="1" key="2">
    <citation type="submission" date="2010-07" db="EMBL/GenBank/DDBJ databases">
        <authorList>
            <consortium name="The Broad Institute Genome Sequencing Platform"/>
            <consortium name="Broad Institute Genome Sequencing Center for Infectious Disease"/>
            <person name="Ma L.-J."/>
            <person name="Dead R."/>
            <person name="Young S."/>
            <person name="Zeng Q."/>
            <person name="Koehrsen M."/>
            <person name="Alvarado L."/>
            <person name="Berlin A."/>
            <person name="Chapman S.B."/>
            <person name="Chen Z."/>
            <person name="Freedman E."/>
            <person name="Gellesch M."/>
            <person name="Goldberg J."/>
            <person name="Griggs A."/>
            <person name="Gujja S."/>
            <person name="Heilman E.R."/>
            <person name="Heiman D."/>
            <person name="Hepburn T."/>
            <person name="Howarth C."/>
            <person name="Jen D."/>
            <person name="Larson L."/>
            <person name="Mehta T."/>
            <person name="Neiman D."/>
            <person name="Pearson M."/>
            <person name="Roberts A."/>
            <person name="Saif S."/>
            <person name="Shea T."/>
            <person name="Shenoy N."/>
            <person name="Sisk P."/>
            <person name="Stolte C."/>
            <person name="Sykes S."/>
            <person name="Walk T."/>
            <person name="White J."/>
            <person name="Yandava C."/>
            <person name="Haas B."/>
            <person name="Nusbaum C."/>
            <person name="Birren B."/>
        </authorList>
    </citation>
    <scope>NUCLEOTIDE SEQUENCE</scope>
    <source>
        <strain evidence="1">R3-111a-1</strain>
    </source>
</reference>
<dbReference type="GeneID" id="20350943"/>
<dbReference type="EMBL" id="GL385400">
    <property type="protein sequence ID" value="EJT71225.1"/>
    <property type="molecule type" value="Genomic_DNA"/>
</dbReference>
<evidence type="ECO:0000313" key="1">
    <source>
        <dbReference type="EMBL" id="EJT71225.1"/>
    </source>
</evidence>
<dbReference type="HOGENOM" id="CLU_1120235_0_0_1"/>
<sequence>MDEDDELFLGAHLWDGRYGPVTLALTREKGDFVTSRGDLESIFAYQRPGQTPPPPLPLFRVFVHGAARRRATWGVVDFVLPEMRHIMMVDNKGVAKVLLVPLLHDVAAGDGGVDGLPGALRTLPERVAAVKKMKKGEGVVDRREMLRGSRYWRMSRTGRISCGGALHKPRPTADDYRASGPSPLRARLVPAAVLIPFLLPRLGIKSNEFHAGLDRTSAREGAGPAHNPHKTCLGGAAATCQQRRTGGG</sequence>
<reference evidence="2" key="4">
    <citation type="journal article" date="2015" name="G3 (Bethesda)">
        <title>Genome sequences of three phytopathogenic species of the Magnaporthaceae family of fungi.</title>
        <authorList>
            <person name="Okagaki L.H."/>
            <person name="Nunes C.C."/>
            <person name="Sailsbery J."/>
            <person name="Clay B."/>
            <person name="Brown D."/>
            <person name="John T."/>
            <person name="Oh Y."/>
            <person name="Young N."/>
            <person name="Fitzgerald M."/>
            <person name="Haas B.J."/>
            <person name="Zeng Q."/>
            <person name="Young S."/>
            <person name="Adiconis X."/>
            <person name="Fan L."/>
            <person name="Levin J.Z."/>
            <person name="Mitchell T.K."/>
            <person name="Okubara P.A."/>
            <person name="Farman M.L."/>
            <person name="Kohn L.M."/>
            <person name="Birren B."/>
            <person name="Ma L.-J."/>
            <person name="Dean R.A."/>
        </authorList>
    </citation>
    <scope>NUCLEOTIDE SEQUENCE</scope>
    <source>
        <strain evidence="2">R3-111a-1</strain>
    </source>
</reference>
<reference evidence="3" key="1">
    <citation type="submission" date="2010-07" db="EMBL/GenBank/DDBJ databases">
        <title>The genome sequence of Gaeumannomyces graminis var. tritici strain R3-111a-1.</title>
        <authorList>
            <consortium name="The Broad Institute Genome Sequencing Platform"/>
            <person name="Ma L.-J."/>
            <person name="Dead R."/>
            <person name="Young S."/>
            <person name="Zeng Q."/>
            <person name="Koehrsen M."/>
            <person name="Alvarado L."/>
            <person name="Berlin A."/>
            <person name="Chapman S.B."/>
            <person name="Chen Z."/>
            <person name="Freedman E."/>
            <person name="Gellesch M."/>
            <person name="Goldberg J."/>
            <person name="Griggs A."/>
            <person name="Gujja S."/>
            <person name="Heilman E.R."/>
            <person name="Heiman D."/>
            <person name="Hepburn T."/>
            <person name="Howarth C."/>
            <person name="Jen D."/>
            <person name="Larson L."/>
            <person name="Mehta T."/>
            <person name="Neiman D."/>
            <person name="Pearson M."/>
            <person name="Roberts A."/>
            <person name="Saif S."/>
            <person name="Shea T."/>
            <person name="Shenoy N."/>
            <person name="Sisk P."/>
            <person name="Stolte C."/>
            <person name="Sykes S."/>
            <person name="Walk T."/>
            <person name="White J."/>
            <person name="Yandava C."/>
            <person name="Haas B."/>
            <person name="Nusbaum C."/>
            <person name="Birren B."/>
        </authorList>
    </citation>
    <scope>NUCLEOTIDE SEQUENCE [LARGE SCALE GENOMIC DNA]</scope>
    <source>
        <strain evidence="3">R3-111a-1</strain>
    </source>
</reference>
<reference evidence="2" key="5">
    <citation type="submission" date="2018-04" db="UniProtKB">
        <authorList>
            <consortium name="EnsemblFungi"/>
        </authorList>
    </citation>
    <scope>IDENTIFICATION</scope>
    <source>
        <strain evidence="2">R3-111a-1</strain>
    </source>
</reference>
<dbReference type="EnsemblFungi" id="EJT71225">
    <property type="protein sequence ID" value="EJT71225"/>
    <property type="gene ID" value="GGTG_10485"/>
</dbReference>
<keyword evidence="3" id="KW-1185">Reference proteome</keyword>
<dbReference type="AlphaFoldDB" id="J3PAF9"/>
<protein>
    <submittedName>
        <fullName evidence="1 2">Uncharacterized protein</fullName>
    </submittedName>
</protein>
<evidence type="ECO:0000313" key="2">
    <source>
        <dbReference type="EnsemblFungi" id="EJT71225"/>
    </source>
</evidence>
<evidence type="ECO:0000313" key="3">
    <source>
        <dbReference type="Proteomes" id="UP000006039"/>
    </source>
</evidence>
<dbReference type="VEuPathDB" id="FungiDB:GGTG_10485"/>
<dbReference type="RefSeq" id="XP_009226622.1">
    <property type="nucleotide sequence ID" value="XM_009228358.1"/>
</dbReference>
<proteinExistence type="predicted"/>
<dbReference type="Proteomes" id="UP000006039">
    <property type="component" value="Unassembled WGS sequence"/>
</dbReference>
<name>J3PAF9_GAET3</name>
<accession>J3PAF9</accession>